<organism evidence="5 6">
    <name type="scientific">Ellagibacter isourolithinifaciens</name>
    <dbReference type="NCBI Taxonomy" id="2137581"/>
    <lineage>
        <taxon>Bacteria</taxon>
        <taxon>Bacillati</taxon>
        <taxon>Actinomycetota</taxon>
        <taxon>Coriobacteriia</taxon>
        <taxon>Eggerthellales</taxon>
        <taxon>Eggerthellaceae</taxon>
        <taxon>Ellagibacter</taxon>
    </lineage>
</organism>
<dbReference type="GO" id="GO:0016814">
    <property type="term" value="F:hydrolase activity, acting on carbon-nitrogen (but not peptide) bonds, in cyclic amidines"/>
    <property type="evidence" value="ECO:0007669"/>
    <property type="project" value="UniProtKB-ARBA"/>
</dbReference>
<dbReference type="CDD" id="cd01298">
    <property type="entry name" value="ATZ_TRZ_like"/>
    <property type="match status" value="1"/>
</dbReference>
<dbReference type="Pfam" id="PF01979">
    <property type="entry name" value="Amidohydro_1"/>
    <property type="match status" value="1"/>
</dbReference>
<accession>A0A6N6NMR5</accession>
<evidence type="ECO:0000256" key="3">
    <source>
        <dbReference type="ARBA" id="ARBA00022833"/>
    </source>
</evidence>
<dbReference type="Proteomes" id="UP000468668">
    <property type="component" value="Unassembled WGS sequence"/>
</dbReference>
<dbReference type="EMBL" id="WAJR01000018">
    <property type="protein sequence ID" value="KAB1640100.1"/>
    <property type="molecule type" value="Genomic_DNA"/>
</dbReference>
<gene>
    <name evidence="5" type="ORF">F8C90_07460</name>
</gene>
<dbReference type="PANTHER" id="PTHR43794">
    <property type="entry name" value="AMINOHYDROLASE SSNA-RELATED"/>
    <property type="match status" value="1"/>
</dbReference>
<dbReference type="FunFam" id="3.20.20.140:FF:000014">
    <property type="entry name" value="5-methylthioadenosine/S-adenosylhomocysteine deaminase"/>
    <property type="match status" value="1"/>
</dbReference>
<evidence type="ECO:0000256" key="2">
    <source>
        <dbReference type="ARBA" id="ARBA00022801"/>
    </source>
</evidence>
<dbReference type="OrthoDB" id="3189065at2"/>
<dbReference type="AlphaFoldDB" id="A0A6N6NMR5"/>
<comment type="caution">
    <text evidence="5">The sequence shown here is derived from an EMBL/GenBank/DDBJ whole genome shotgun (WGS) entry which is preliminary data.</text>
</comment>
<keyword evidence="1" id="KW-0479">Metal-binding</keyword>
<dbReference type="Gene3D" id="2.30.40.10">
    <property type="entry name" value="Urease, subunit C, domain 1"/>
    <property type="match status" value="1"/>
</dbReference>
<dbReference type="InterPro" id="IPR006680">
    <property type="entry name" value="Amidohydro-rel"/>
</dbReference>
<keyword evidence="2 5" id="KW-0378">Hydrolase</keyword>
<feature type="domain" description="Amidohydrolase-related" evidence="4">
    <location>
        <begin position="53"/>
        <end position="402"/>
    </location>
</feature>
<reference evidence="5 6" key="1">
    <citation type="submission" date="2019-09" db="EMBL/GenBank/DDBJ databases">
        <title>Whole genome shotgun sequencing (WGS) of Ellagibacter isourolithinifaciens DSM 104140(T) and Adlercreutzia muris DSM 29508(T).</title>
        <authorList>
            <person name="Stoll D.A."/>
            <person name="Danylec N."/>
            <person name="Huch M."/>
        </authorList>
    </citation>
    <scope>NUCLEOTIDE SEQUENCE [LARGE SCALE GENOMIC DNA]</scope>
    <source>
        <strain evidence="5 6">DSM 104140</strain>
    </source>
</reference>
<keyword evidence="3" id="KW-0862">Zinc</keyword>
<dbReference type="SUPFAM" id="SSF51338">
    <property type="entry name" value="Composite domain of metallo-dependent hydrolases"/>
    <property type="match status" value="2"/>
</dbReference>
<evidence type="ECO:0000259" key="4">
    <source>
        <dbReference type="Pfam" id="PF01979"/>
    </source>
</evidence>
<dbReference type="GeneID" id="98658242"/>
<sequence>MLFTDIDILDENLDYQAHQWVGVKDGTIDYIGDAAPENAADYGEVYDGCGRLLMPALYNAHTHLPMTLLRGYAENVPLQEWLNNLVWPFEGKMTPEDNYWATKLALAEMARYGSVSASDMYYATDERVQAVGEAHMKMNVCESVLYFEPKPFVEYPMCEKMERIVKQYHGAQDGRIRVDYNIHAEYTSNPITCTDIGKVAKEAGLPIHIHISETKSEHEECKGRHDGLTPVQYFESIGVFDVPVIAAHCVWVDDKDIEILAKRGATVALNPASNMKLASGFAPVQKLLDAGVNVALGTDGMASNNNHDLFQDMYLMGTIYKGHELDPAIISPKQVIAAATRGGALAQGREDCGLVKVGMKADLTVLDTTGASWCPMTNPEVNIVFSGHGSDVVLTMCDGEVVYRDGVFPGIDLEQVKAEVSARTKRIISEL</sequence>
<dbReference type="InterPro" id="IPR011059">
    <property type="entry name" value="Metal-dep_hydrolase_composite"/>
</dbReference>
<dbReference type="Gene3D" id="3.20.20.140">
    <property type="entry name" value="Metal-dependent hydrolases"/>
    <property type="match status" value="1"/>
</dbReference>
<keyword evidence="6" id="KW-1185">Reference proteome</keyword>
<dbReference type="InterPro" id="IPR032466">
    <property type="entry name" value="Metal_Hydrolase"/>
</dbReference>
<dbReference type="PANTHER" id="PTHR43794:SF11">
    <property type="entry name" value="AMIDOHYDROLASE-RELATED DOMAIN-CONTAINING PROTEIN"/>
    <property type="match status" value="1"/>
</dbReference>
<evidence type="ECO:0000313" key="6">
    <source>
        <dbReference type="Proteomes" id="UP000468668"/>
    </source>
</evidence>
<dbReference type="RefSeq" id="WP_158049900.1">
    <property type="nucleotide sequence ID" value="NZ_WAJR01000018.1"/>
</dbReference>
<dbReference type="GO" id="GO:0019239">
    <property type="term" value="F:deaminase activity"/>
    <property type="evidence" value="ECO:0007669"/>
    <property type="project" value="UniProtKB-ARBA"/>
</dbReference>
<protein>
    <submittedName>
        <fullName evidence="5">Amidohydrolase</fullName>
    </submittedName>
</protein>
<name>A0A6N6NMR5_9ACTN</name>
<evidence type="ECO:0000313" key="5">
    <source>
        <dbReference type="EMBL" id="KAB1640100.1"/>
    </source>
</evidence>
<proteinExistence type="predicted"/>
<dbReference type="GO" id="GO:0046872">
    <property type="term" value="F:metal ion binding"/>
    <property type="evidence" value="ECO:0007669"/>
    <property type="project" value="UniProtKB-KW"/>
</dbReference>
<dbReference type="SUPFAM" id="SSF51556">
    <property type="entry name" value="Metallo-dependent hydrolases"/>
    <property type="match status" value="1"/>
</dbReference>
<evidence type="ECO:0000256" key="1">
    <source>
        <dbReference type="ARBA" id="ARBA00022723"/>
    </source>
</evidence>
<dbReference type="InterPro" id="IPR050287">
    <property type="entry name" value="MTA/SAH_deaminase"/>
</dbReference>